<dbReference type="Proteomes" id="UP000596827">
    <property type="component" value="Unassembled WGS sequence"/>
</dbReference>
<evidence type="ECO:0000256" key="1">
    <source>
        <dbReference type="SAM" id="MobiDB-lite"/>
    </source>
</evidence>
<feature type="region of interest" description="Disordered" evidence="1">
    <location>
        <begin position="61"/>
        <end position="80"/>
    </location>
</feature>
<keyword evidence="2" id="KW-0812">Transmembrane</keyword>
<dbReference type="RefSeq" id="WP_187082193.1">
    <property type="nucleotide sequence ID" value="NZ_JACORU010000005.1"/>
</dbReference>
<gene>
    <name evidence="3" type="ORF">H8R02_14705</name>
</gene>
<proteinExistence type="predicted"/>
<keyword evidence="2" id="KW-0472">Membrane</keyword>
<accession>A0A923MA61</accession>
<feature type="compositionally biased region" description="Low complexity" evidence="1">
    <location>
        <begin position="70"/>
        <end position="80"/>
    </location>
</feature>
<keyword evidence="2" id="KW-1133">Transmembrane helix</keyword>
<comment type="caution">
    <text evidence="3">The sequence shown here is derived from an EMBL/GenBank/DDBJ whole genome shotgun (WGS) entry which is preliminary data.</text>
</comment>
<evidence type="ECO:0000313" key="4">
    <source>
        <dbReference type="Proteomes" id="UP000596827"/>
    </source>
</evidence>
<protein>
    <submittedName>
        <fullName evidence="3">Uncharacterized protein</fullName>
    </submittedName>
</protein>
<feature type="transmembrane region" description="Helical" evidence="2">
    <location>
        <begin position="30"/>
        <end position="57"/>
    </location>
</feature>
<evidence type="ECO:0000256" key="2">
    <source>
        <dbReference type="SAM" id="Phobius"/>
    </source>
</evidence>
<reference evidence="3" key="1">
    <citation type="submission" date="2020-08" db="EMBL/GenBank/DDBJ databases">
        <title>Ramlibacter sp. GTP1 16S ribosomal RNA gene genome sequencing and assembly.</title>
        <authorList>
            <person name="Kang M."/>
        </authorList>
    </citation>
    <scope>NUCLEOTIDE SEQUENCE</scope>
    <source>
        <strain evidence="3">GTP1</strain>
    </source>
</reference>
<dbReference type="EMBL" id="JACORU010000005">
    <property type="protein sequence ID" value="MBC5765716.1"/>
    <property type="molecule type" value="Genomic_DNA"/>
</dbReference>
<keyword evidence="4" id="KW-1185">Reference proteome</keyword>
<sequence length="80" mass="8063">MDLSTIGVALCVGGGVGALAAWWRGRSFTGWALGTAAVALFSPALAAVAGIVAVAMLPGDEDENKKQRDSGFSFSGFGDD</sequence>
<evidence type="ECO:0000313" key="3">
    <source>
        <dbReference type="EMBL" id="MBC5765716.1"/>
    </source>
</evidence>
<name>A0A923MA61_9BURK</name>
<dbReference type="AlphaFoldDB" id="A0A923MA61"/>
<organism evidence="3 4">
    <name type="scientific">Ramlibacter albus</name>
    <dbReference type="NCBI Taxonomy" id="2079448"/>
    <lineage>
        <taxon>Bacteria</taxon>
        <taxon>Pseudomonadati</taxon>
        <taxon>Pseudomonadota</taxon>
        <taxon>Betaproteobacteria</taxon>
        <taxon>Burkholderiales</taxon>
        <taxon>Comamonadaceae</taxon>
        <taxon>Ramlibacter</taxon>
    </lineage>
</organism>